<dbReference type="PROSITE" id="PS50157">
    <property type="entry name" value="ZINC_FINGER_C2H2_2"/>
    <property type="match status" value="1"/>
</dbReference>
<dbReference type="InterPro" id="IPR036236">
    <property type="entry name" value="Znf_C2H2_sf"/>
</dbReference>
<reference evidence="9 10" key="1">
    <citation type="submission" date="2024-06" db="EMBL/GenBank/DDBJ databases">
        <title>A chromosome level genome sequence of Diviner's sage (Salvia divinorum).</title>
        <authorList>
            <person name="Ford S.A."/>
            <person name="Ro D.-K."/>
            <person name="Ness R.W."/>
            <person name="Phillips M.A."/>
        </authorList>
    </citation>
    <scope>NUCLEOTIDE SEQUENCE [LARGE SCALE GENOMIC DNA]</scope>
    <source>
        <strain evidence="9">SAF-2024a</strain>
        <tissue evidence="9">Leaf</tissue>
    </source>
</reference>
<dbReference type="PROSITE" id="PS00028">
    <property type="entry name" value="ZINC_FINGER_C2H2_1"/>
    <property type="match status" value="1"/>
</dbReference>
<sequence length="151" mass="16624">MEDLTHQSSPSKAEEVAKSFPCTYCSRKFHSSQALGGHQNAHKKERSAAGKSKRAASDYALMPSPPPLIFSPGYPVGILNPPQYAAAAVHGAAAFEDVAALYQYSVAHEQSSAYCGQWSRVRCIDDEYSGQGYGDYERRRRDQKLDLSLHL</sequence>
<proteinExistence type="predicted"/>
<protein>
    <submittedName>
        <fullName evidence="9">Protein LATE FLOWERING-like</fullName>
    </submittedName>
</protein>
<dbReference type="InterPro" id="IPR044246">
    <property type="entry name" value="ZFP3-like"/>
</dbReference>
<dbReference type="Proteomes" id="UP001567538">
    <property type="component" value="Unassembled WGS sequence"/>
</dbReference>
<evidence type="ECO:0000259" key="8">
    <source>
        <dbReference type="PROSITE" id="PS50157"/>
    </source>
</evidence>
<dbReference type="PANTHER" id="PTHR47287">
    <property type="entry name" value="C2H2 AND C2HC ZINC FINGERS SUPERFAMILY PROTEIN"/>
    <property type="match status" value="1"/>
</dbReference>
<gene>
    <name evidence="9" type="ORF">AAHA92_23227</name>
</gene>
<name>A0ABD1GRQ5_SALDI</name>
<evidence type="ECO:0000313" key="9">
    <source>
        <dbReference type="EMBL" id="KAL1546659.1"/>
    </source>
</evidence>
<keyword evidence="5" id="KW-0539">Nucleus</keyword>
<dbReference type="AlphaFoldDB" id="A0ABD1GRQ5"/>
<keyword evidence="2" id="KW-0479">Metal-binding</keyword>
<comment type="caution">
    <text evidence="9">The sequence shown here is derived from an EMBL/GenBank/DDBJ whole genome shotgun (WGS) entry which is preliminary data.</text>
</comment>
<comment type="subcellular location">
    <subcellularLocation>
        <location evidence="1">Nucleus</location>
    </subcellularLocation>
</comment>
<evidence type="ECO:0000256" key="2">
    <source>
        <dbReference type="ARBA" id="ARBA00022723"/>
    </source>
</evidence>
<evidence type="ECO:0000256" key="1">
    <source>
        <dbReference type="ARBA" id="ARBA00004123"/>
    </source>
</evidence>
<evidence type="ECO:0000256" key="7">
    <source>
        <dbReference type="SAM" id="MobiDB-lite"/>
    </source>
</evidence>
<keyword evidence="4" id="KW-0862">Zinc</keyword>
<organism evidence="9 10">
    <name type="scientific">Salvia divinorum</name>
    <name type="common">Maria pastora</name>
    <name type="synonym">Diviner's sage</name>
    <dbReference type="NCBI Taxonomy" id="28513"/>
    <lineage>
        <taxon>Eukaryota</taxon>
        <taxon>Viridiplantae</taxon>
        <taxon>Streptophyta</taxon>
        <taxon>Embryophyta</taxon>
        <taxon>Tracheophyta</taxon>
        <taxon>Spermatophyta</taxon>
        <taxon>Magnoliopsida</taxon>
        <taxon>eudicotyledons</taxon>
        <taxon>Gunneridae</taxon>
        <taxon>Pentapetalae</taxon>
        <taxon>asterids</taxon>
        <taxon>lamiids</taxon>
        <taxon>Lamiales</taxon>
        <taxon>Lamiaceae</taxon>
        <taxon>Nepetoideae</taxon>
        <taxon>Mentheae</taxon>
        <taxon>Salviinae</taxon>
        <taxon>Salvia</taxon>
        <taxon>Salvia subgen. Calosphace</taxon>
    </lineage>
</organism>
<dbReference type="GO" id="GO:0008270">
    <property type="term" value="F:zinc ion binding"/>
    <property type="evidence" value="ECO:0007669"/>
    <property type="project" value="UniProtKB-KW"/>
</dbReference>
<evidence type="ECO:0000256" key="3">
    <source>
        <dbReference type="ARBA" id="ARBA00022771"/>
    </source>
</evidence>
<evidence type="ECO:0000256" key="5">
    <source>
        <dbReference type="ARBA" id="ARBA00023242"/>
    </source>
</evidence>
<keyword evidence="10" id="KW-1185">Reference proteome</keyword>
<evidence type="ECO:0000313" key="10">
    <source>
        <dbReference type="Proteomes" id="UP001567538"/>
    </source>
</evidence>
<dbReference type="InterPro" id="IPR013087">
    <property type="entry name" value="Znf_C2H2_type"/>
</dbReference>
<dbReference type="Gene3D" id="3.30.160.60">
    <property type="entry name" value="Classic Zinc Finger"/>
    <property type="match status" value="1"/>
</dbReference>
<keyword evidence="3 6" id="KW-0863">Zinc-finger</keyword>
<feature type="domain" description="C2H2-type" evidence="8">
    <location>
        <begin position="20"/>
        <end position="47"/>
    </location>
</feature>
<dbReference type="PANTHER" id="PTHR47287:SF15">
    <property type="entry name" value="ZINC FINGER PROTEIN 3-LIKE"/>
    <property type="match status" value="1"/>
</dbReference>
<dbReference type="Pfam" id="PF13912">
    <property type="entry name" value="zf-C2H2_6"/>
    <property type="match status" value="1"/>
</dbReference>
<dbReference type="EMBL" id="JBEAFC010000008">
    <property type="protein sequence ID" value="KAL1546659.1"/>
    <property type="molecule type" value="Genomic_DNA"/>
</dbReference>
<accession>A0ABD1GRQ5</accession>
<dbReference type="SUPFAM" id="SSF57667">
    <property type="entry name" value="beta-beta-alpha zinc fingers"/>
    <property type="match status" value="1"/>
</dbReference>
<feature type="region of interest" description="Disordered" evidence="7">
    <location>
        <begin position="32"/>
        <end position="56"/>
    </location>
</feature>
<evidence type="ECO:0000256" key="4">
    <source>
        <dbReference type="ARBA" id="ARBA00022833"/>
    </source>
</evidence>
<evidence type="ECO:0000256" key="6">
    <source>
        <dbReference type="PROSITE-ProRule" id="PRU00042"/>
    </source>
</evidence>
<dbReference type="GO" id="GO:0005634">
    <property type="term" value="C:nucleus"/>
    <property type="evidence" value="ECO:0007669"/>
    <property type="project" value="UniProtKB-SubCell"/>
</dbReference>